<proteinExistence type="predicted"/>
<protein>
    <recommendedName>
        <fullName evidence="1">Opine dehydrogenase domain-containing protein</fullName>
    </recommendedName>
</protein>
<dbReference type="Pfam" id="PF02317">
    <property type="entry name" value="Octopine_DH"/>
    <property type="match status" value="1"/>
</dbReference>
<dbReference type="Gene3D" id="1.10.1040.10">
    <property type="entry name" value="N-(1-d-carboxylethyl)-l-norvaline Dehydrogenase, domain 2"/>
    <property type="match status" value="1"/>
</dbReference>
<dbReference type="EMBL" id="BARU01024739">
    <property type="protein sequence ID" value="GAH52786.1"/>
    <property type="molecule type" value="Genomic_DNA"/>
</dbReference>
<gene>
    <name evidence="2" type="ORF">S03H2_39964</name>
</gene>
<name>X1G4D9_9ZZZZ</name>
<dbReference type="InterPro" id="IPR013328">
    <property type="entry name" value="6PGD_dom2"/>
</dbReference>
<dbReference type="InterPro" id="IPR008927">
    <property type="entry name" value="6-PGluconate_DH-like_C_sf"/>
</dbReference>
<dbReference type="InterPro" id="IPR003421">
    <property type="entry name" value="Opine_DH"/>
</dbReference>
<sequence>MSVILEQIDKERIAVAAALGIRVHTAREWLYLSYDSVGQTLYEAIHDTPAYRGIKAPDNIHHRYIFEDIPMSLVPIASIAKMLKVSTPTIESIVRLACVMHGRDYWKEGRTVEKLGISGMNLKEIRQLAVGMD</sequence>
<evidence type="ECO:0000259" key="1">
    <source>
        <dbReference type="Pfam" id="PF02317"/>
    </source>
</evidence>
<accession>X1G4D9</accession>
<dbReference type="AlphaFoldDB" id="X1G4D9"/>
<dbReference type="SUPFAM" id="SSF48179">
    <property type="entry name" value="6-phosphogluconate dehydrogenase C-terminal domain-like"/>
    <property type="match status" value="1"/>
</dbReference>
<comment type="caution">
    <text evidence="2">The sequence shown here is derived from an EMBL/GenBank/DDBJ whole genome shotgun (WGS) entry which is preliminary data.</text>
</comment>
<reference evidence="2" key="1">
    <citation type="journal article" date="2014" name="Front. Microbiol.">
        <title>High frequency of phylogenetically diverse reductive dehalogenase-homologous genes in deep subseafloor sedimentary metagenomes.</title>
        <authorList>
            <person name="Kawai M."/>
            <person name="Futagami T."/>
            <person name="Toyoda A."/>
            <person name="Takaki Y."/>
            <person name="Nishi S."/>
            <person name="Hori S."/>
            <person name="Arai W."/>
            <person name="Tsubouchi T."/>
            <person name="Morono Y."/>
            <person name="Uchiyama I."/>
            <person name="Ito T."/>
            <person name="Fujiyama A."/>
            <person name="Inagaki F."/>
            <person name="Takami H."/>
        </authorList>
    </citation>
    <scope>NUCLEOTIDE SEQUENCE</scope>
    <source>
        <strain evidence="2">Expedition CK06-06</strain>
    </source>
</reference>
<evidence type="ECO:0000313" key="2">
    <source>
        <dbReference type="EMBL" id="GAH52786.1"/>
    </source>
</evidence>
<dbReference type="GO" id="GO:0016491">
    <property type="term" value="F:oxidoreductase activity"/>
    <property type="evidence" value="ECO:0007669"/>
    <property type="project" value="InterPro"/>
</dbReference>
<feature type="domain" description="Opine dehydrogenase" evidence="1">
    <location>
        <begin position="4"/>
        <end position="100"/>
    </location>
</feature>
<organism evidence="2">
    <name type="scientific">marine sediment metagenome</name>
    <dbReference type="NCBI Taxonomy" id="412755"/>
    <lineage>
        <taxon>unclassified sequences</taxon>
        <taxon>metagenomes</taxon>
        <taxon>ecological metagenomes</taxon>
    </lineage>
</organism>